<sequence length="96" mass="11222">MPIVHKSVRRIRAVYIQHVMALYHKGWGHYRLQRTGETKVVERVWELGADACVKLTLEMYGEDGDKYRITPYVIGKTIRSIDIEPDDMITFEVTNL</sequence>
<evidence type="ECO:0000313" key="2">
    <source>
        <dbReference type="Proteomes" id="UP000827269"/>
    </source>
</evidence>
<evidence type="ECO:0000313" key="1">
    <source>
        <dbReference type="EMBL" id="QQM15447.1"/>
    </source>
</evidence>
<dbReference type="Proteomes" id="UP000827269">
    <property type="component" value="Segment"/>
</dbReference>
<name>A0AAE7PCW1_9CAUD</name>
<organism evidence="1 2">
    <name type="scientific">Kosakonia virus Kc318</name>
    <dbReference type="NCBI Taxonomy" id="2797327"/>
    <lineage>
        <taxon>Viruses</taxon>
        <taxon>Duplodnaviria</taxon>
        <taxon>Heunggongvirae</taxon>
        <taxon>Uroviricota</taxon>
        <taxon>Caudoviricetes</taxon>
        <taxon>Autographivirales</taxon>
        <taxon>Autonotataviridae</taxon>
        <taxon>Melnykvirinae</taxon>
        <taxon>Cronosvirus</taxon>
        <taxon>Cronosvirus Kc318</taxon>
    </lineage>
</organism>
<accession>A0AAE7PCW1</accession>
<dbReference type="EMBL" id="MW250276">
    <property type="protein sequence ID" value="QQM15447.1"/>
    <property type="molecule type" value="Genomic_DNA"/>
</dbReference>
<keyword evidence="2" id="KW-1185">Reference proteome</keyword>
<protein>
    <submittedName>
        <fullName evidence="1">Uncharacterized protein</fullName>
    </submittedName>
</protein>
<proteinExistence type="predicted"/>
<reference evidence="2" key="1">
    <citation type="journal article" date="2021" name="Viruses">
        <title>Novel Viruses That Lyse Plant and Human Strains of Kosakonia cowanii.</title>
        <authorList>
            <person name="Petrzik K."/>
            <person name="Brazdova S."/>
            <person name="Krawczyk K."/>
        </authorList>
    </citation>
    <scope>NUCLEOTIDE SEQUENCE [LARGE SCALE GENOMIC DNA]</scope>
</reference>